<proteinExistence type="predicted"/>
<dbReference type="InterPro" id="IPR043128">
    <property type="entry name" value="Rev_trsase/Diguanyl_cyclase"/>
</dbReference>
<organism evidence="1 2">
    <name type="scientific">Gossypium hirsutum</name>
    <name type="common">Upland cotton</name>
    <name type="synonym">Gossypium mexicanum</name>
    <dbReference type="NCBI Taxonomy" id="3635"/>
    <lineage>
        <taxon>Eukaryota</taxon>
        <taxon>Viridiplantae</taxon>
        <taxon>Streptophyta</taxon>
        <taxon>Embryophyta</taxon>
        <taxon>Tracheophyta</taxon>
        <taxon>Spermatophyta</taxon>
        <taxon>Magnoliopsida</taxon>
        <taxon>eudicotyledons</taxon>
        <taxon>Gunneridae</taxon>
        <taxon>Pentapetalae</taxon>
        <taxon>rosids</taxon>
        <taxon>malvids</taxon>
        <taxon>Malvales</taxon>
        <taxon>Malvaceae</taxon>
        <taxon>Malvoideae</taxon>
        <taxon>Gossypium</taxon>
    </lineage>
</organism>
<dbReference type="AlphaFoldDB" id="A0A1U8J9I0"/>
<evidence type="ECO:0000313" key="1">
    <source>
        <dbReference type="Proteomes" id="UP000818029"/>
    </source>
</evidence>
<dbReference type="OrthoDB" id="10514808at2759"/>
<dbReference type="RefSeq" id="XP_016685313.1">
    <property type="nucleotide sequence ID" value="XM_016829824.1"/>
</dbReference>
<dbReference type="SUPFAM" id="SSF56672">
    <property type="entry name" value="DNA/RNA polymerases"/>
    <property type="match status" value="1"/>
</dbReference>
<dbReference type="GeneID" id="107903423"/>
<evidence type="ECO:0000313" key="2">
    <source>
        <dbReference type="RefSeq" id="XP_016685313.1"/>
    </source>
</evidence>
<dbReference type="PaxDb" id="3635-A0A1U8J9I0"/>
<reference evidence="1" key="1">
    <citation type="journal article" date="2020" name="Nat. Genet.">
        <title>Genomic diversifications of five Gossypium allopolyploid species and their impact on cotton improvement.</title>
        <authorList>
            <person name="Chen Z.J."/>
            <person name="Sreedasyam A."/>
            <person name="Ando A."/>
            <person name="Song Q."/>
            <person name="De Santiago L.M."/>
            <person name="Hulse-Kemp A.M."/>
            <person name="Ding M."/>
            <person name="Ye W."/>
            <person name="Kirkbride R.C."/>
            <person name="Jenkins J."/>
            <person name="Plott C."/>
            <person name="Lovell J."/>
            <person name="Lin Y.M."/>
            <person name="Vaughn R."/>
            <person name="Liu B."/>
            <person name="Simpson S."/>
            <person name="Scheffler B.E."/>
            <person name="Wen L."/>
            <person name="Saski C.A."/>
            <person name="Grover C.E."/>
            <person name="Hu G."/>
            <person name="Conover J.L."/>
            <person name="Carlson J.W."/>
            <person name="Shu S."/>
            <person name="Boston L.B."/>
            <person name="Williams M."/>
            <person name="Peterson D.G."/>
            <person name="McGee K."/>
            <person name="Jones D.C."/>
            <person name="Wendel J.F."/>
            <person name="Stelly D.M."/>
            <person name="Grimwood J."/>
            <person name="Schmutz J."/>
        </authorList>
    </citation>
    <scope>NUCLEOTIDE SEQUENCE [LARGE SCALE GENOMIC DNA]</scope>
    <source>
        <strain evidence="1">cv. TM-1</strain>
    </source>
</reference>
<name>A0A1U8J9I0_GOSHI</name>
<gene>
    <name evidence="2" type="primary">LOC107903423</name>
</gene>
<dbReference type="InterPro" id="IPR043502">
    <property type="entry name" value="DNA/RNA_pol_sf"/>
</dbReference>
<dbReference type="Gene3D" id="3.30.70.270">
    <property type="match status" value="1"/>
</dbReference>
<dbReference type="KEGG" id="ghi:107903423"/>
<sequence length="281" mass="32410">MGNFNRYNNNPYSITYNSRWKQHLNFSWSNQWVGNSNNAIRQNIASAPHGYNQPMLWQNAQQNLALSSSSLEDLLNKYMAKNDVIIQIQVASLQAVENQVGKIAKALSLRPKEALHSDTENSRFQGKEQCEYITFRSCTQLLGVVNDTTNEEDMVEKLLEVFMDDFSVFGDTFEDCLKNLELVLYRCEETNLVLNWEKCYFMEFNLEIRDRKGTENQVADHLSRIEARSEYGNIQRIQDDFPDKQLLVAIALPWYADMVGTSHALISDEGLHFDCKLVANI</sequence>
<protein>
    <submittedName>
        <fullName evidence="2">Uncharacterized protein</fullName>
    </submittedName>
</protein>
<keyword evidence="1" id="KW-1185">Reference proteome</keyword>
<reference evidence="2" key="2">
    <citation type="submission" date="2025-08" db="UniProtKB">
        <authorList>
            <consortium name="RefSeq"/>
        </authorList>
    </citation>
    <scope>IDENTIFICATION</scope>
</reference>
<accession>A0A1U8J9I0</accession>
<dbReference type="Proteomes" id="UP000818029">
    <property type="component" value="Chromosome A08"/>
</dbReference>